<reference evidence="1" key="1">
    <citation type="journal article" date="2020" name="bioRxiv">
        <title>Whole genome comparisons of ergot fungi reveals the divergence and evolution of species within the genus Claviceps are the result of varying mechanisms driving genome evolution and host range expansion.</title>
        <authorList>
            <person name="Wyka S.A."/>
            <person name="Mondo S.J."/>
            <person name="Liu M."/>
            <person name="Dettman J."/>
            <person name="Nalam V."/>
            <person name="Broders K.D."/>
        </authorList>
    </citation>
    <scope>NUCLEOTIDE SEQUENCE</scope>
    <source>
        <strain evidence="1">CCC 602</strain>
    </source>
</reference>
<proteinExistence type="predicted"/>
<accession>A0A9P7N2D4</accession>
<dbReference type="Proteomes" id="UP000748025">
    <property type="component" value="Unassembled WGS sequence"/>
</dbReference>
<comment type="caution">
    <text evidence="1">The sequence shown here is derived from an EMBL/GenBank/DDBJ whole genome shotgun (WGS) entry which is preliminary data.</text>
</comment>
<gene>
    <name evidence="1" type="ORF">E4U43_005191</name>
</gene>
<name>A0A9P7N2D4_9HYPO</name>
<evidence type="ECO:0000313" key="2">
    <source>
        <dbReference type="Proteomes" id="UP000748025"/>
    </source>
</evidence>
<sequence length="65" mass="7473">MSTKFAVICPFHIRVYPGEPILASWRCRSTFQNRQIADSRIKEPVLDAAEAPRLKVKFLLLEVQS</sequence>
<keyword evidence="2" id="KW-1185">Reference proteome</keyword>
<dbReference type="AlphaFoldDB" id="A0A9P7N2D4"/>
<organism evidence="1 2">
    <name type="scientific">Claviceps pusilla</name>
    <dbReference type="NCBI Taxonomy" id="123648"/>
    <lineage>
        <taxon>Eukaryota</taxon>
        <taxon>Fungi</taxon>
        <taxon>Dikarya</taxon>
        <taxon>Ascomycota</taxon>
        <taxon>Pezizomycotina</taxon>
        <taxon>Sordariomycetes</taxon>
        <taxon>Hypocreomycetidae</taxon>
        <taxon>Hypocreales</taxon>
        <taxon>Clavicipitaceae</taxon>
        <taxon>Claviceps</taxon>
    </lineage>
</organism>
<protein>
    <submittedName>
        <fullName evidence="1">Uncharacterized protein</fullName>
    </submittedName>
</protein>
<evidence type="ECO:0000313" key="1">
    <source>
        <dbReference type="EMBL" id="KAG5987183.1"/>
    </source>
</evidence>
<dbReference type="EMBL" id="SRPW01003383">
    <property type="protein sequence ID" value="KAG5987183.1"/>
    <property type="molecule type" value="Genomic_DNA"/>
</dbReference>